<evidence type="ECO:0000256" key="2">
    <source>
        <dbReference type="ARBA" id="ARBA00044802"/>
    </source>
</evidence>
<dbReference type="PhylomeDB" id="B4GJZ4"/>
<dbReference type="Pfam" id="PF12752">
    <property type="entry name" value="SUZ"/>
    <property type="match status" value="1"/>
</dbReference>
<accession>B4GJZ4</accession>
<evidence type="ECO:0000259" key="4">
    <source>
        <dbReference type="PROSITE" id="PS51673"/>
    </source>
</evidence>
<feature type="compositionally biased region" description="Low complexity" evidence="3">
    <location>
        <begin position="167"/>
        <end position="176"/>
    </location>
</feature>
<evidence type="ECO:0000313" key="6">
    <source>
        <dbReference type="Proteomes" id="UP000008744"/>
    </source>
</evidence>
<feature type="region of interest" description="Disordered" evidence="3">
    <location>
        <begin position="266"/>
        <end position="350"/>
    </location>
</feature>
<feature type="region of interest" description="Disordered" evidence="3">
    <location>
        <begin position="150"/>
        <end position="212"/>
    </location>
</feature>
<sequence length="350" mass="38440">MSHGEDVLDNWEELDEAALSMTLQTKLQTSEEKPVMKMKLLQRPQSLQDSSSGSPSSAPRQITIAKKPTPLEAAQSDGEPVLMVLHKSTNDYDPATYATPTINQTVKILRRPAQAEERRDTNGMKPKQPIKTLKQREQEYAEARLRILGAAKNPEDDKPPTPPIPVSPQQASPAAANHSTLPAVSHNNNNNNNNSNPGPGSGMHRSSSAPKMSQVSAMYNNYNSYFQGPHNPGLNYYYQHAGPLPPQQQPPAMPPHFNQRMPPYVGGGMGMGGMPAQPPPQPSVNQQQQQQSWSPVVGGSVSAALLRQQSMQQSPQQQHQHQPPQNYNDNILRLPRGPCPNGSVGFQMRR</sequence>
<evidence type="ECO:0000313" key="5">
    <source>
        <dbReference type="EMBL" id="EDW36960.1"/>
    </source>
</evidence>
<dbReference type="InterPro" id="IPR039228">
    <property type="entry name" value="SZRD1"/>
</dbReference>
<organism evidence="6">
    <name type="scientific">Drosophila persimilis</name>
    <name type="common">Fruit fly</name>
    <dbReference type="NCBI Taxonomy" id="7234"/>
    <lineage>
        <taxon>Eukaryota</taxon>
        <taxon>Metazoa</taxon>
        <taxon>Ecdysozoa</taxon>
        <taxon>Arthropoda</taxon>
        <taxon>Hexapoda</taxon>
        <taxon>Insecta</taxon>
        <taxon>Pterygota</taxon>
        <taxon>Neoptera</taxon>
        <taxon>Endopterygota</taxon>
        <taxon>Diptera</taxon>
        <taxon>Brachycera</taxon>
        <taxon>Muscomorpha</taxon>
        <taxon>Ephydroidea</taxon>
        <taxon>Drosophilidae</taxon>
        <taxon>Drosophila</taxon>
        <taxon>Sophophora</taxon>
    </lineage>
</organism>
<dbReference type="STRING" id="7234.B4GJZ4"/>
<dbReference type="eggNOG" id="ENOG502RZH5">
    <property type="taxonomic scope" value="Eukaryota"/>
</dbReference>
<protein>
    <recommendedName>
        <fullName evidence="2">SUZ RNA-binding domain-containing</fullName>
    </recommendedName>
</protein>
<name>B4GJZ4_DROPE</name>
<keyword evidence="6" id="KW-1185">Reference proteome</keyword>
<dbReference type="InterPro" id="IPR024771">
    <property type="entry name" value="SUZ"/>
</dbReference>
<dbReference type="InterPro" id="IPR024642">
    <property type="entry name" value="SUZ-C"/>
</dbReference>
<dbReference type="AlphaFoldDB" id="B4GJZ4"/>
<evidence type="ECO:0000256" key="3">
    <source>
        <dbReference type="SAM" id="MobiDB-lite"/>
    </source>
</evidence>
<dbReference type="PROSITE" id="PS51673">
    <property type="entry name" value="SUZ"/>
    <property type="match status" value="1"/>
</dbReference>
<gene>
    <name evidence="5" type="primary">Dper\GL25776</name>
    <name evidence="5" type="ORF">Dper_GL25776</name>
</gene>
<feature type="compositionally biased region" description="Low complexity" evidence="3">
    <location>
        <begin position="44"/>
        <end position="61"/>
    </location>
</feature>
<feature type="compositionally biased region" description="Polar residues" evidence="3">
    <location>
        <begin position="177"/>
        <end position="186"/>
    </location>
</feature>
<proteinExistence type="inferred from homology"/>
<dbReference type="OMA" id="NSYFQGP"/>
<dbReference type="PANTHER" id="PTHR31796:SF2">
    <property type="entry name" value="SUZ DOMAIN-CONTAINING PROTEIN 1"/>
    <property type="match status" value="1"/>
</dbReference>
<feature type="compositionally biased region" description="Low complexity" evidence="3">
    <location>
        <begin position="283"/>
        <end position="325"/>
    </location>
</feature>
<dbReference type="Pfam" id="PF12901">
    <property type="entry name" value="SUZ-C"/>
    <property type="match status" value="1"/>
</dbReference>
<comment type="similarity">
    <text evidence="1">Belongs to the SZRD1 family.</text>
</comment>
<dbReference type="OrthoDB" id="5373615at2759"/>
<dbReference type="HOGENOM" id="CLU_772275_0_0_1"/>
<dbReference type="EMBL" id="CH479184">
    <property type="protein sequence ID" value="EDW36960.1"/>
    <property type="molecule type" value="Genomic_DNA"/>
</dbReference>
<dbReference type="PANTHER" id="PTHR31796">
    <property type="entry name" value="SUZ DOMAIN-CONTAINING PROTEIN 1"/>
    <property type="match status" value="1"/>
</dbReference>
<dbReference type="Proteomes" id="UP000008744">
    <property type="component" value="Unassembled WGS sequence"/>
</dbReference>
<feature type="domain" description="SUZ" evidence="4">
    <location>
        <begin position="78"/>
        <end position="152"/>
    </location>
</feature>
<feature type="compositionally biased region" description="Low complexity" evidence="3">
    <location>
        <begin position="187"/>
        <end position="198"/>
    </location>
</feature>
<evidence type="ECO:0000256" key="1">
    <source>
        <dbReference type="ARBA" id="ARBA00007124"/>
    </source>
</evidence>
<dbReference type="KEGG" id="dpe:6593686"/>
<feature type="region of interest" description="Disordered" evidence="3">
    <location>
        <begin position="25"/>
        <end position="79"/>
    </location>
</feature>
<reference evidence="5 6" key="1">
    <citation type="journal article" date="2007" name="Nature">
        <title>Evolution of genes and genomes on the Drosophila phylogeny.</title>
        <authorList>
            <consortium name="Drosophila 12 Genomes Consortium"/>
            <person name="Clark A.G."/>
            <person name="Eisen M.B."/>
            <person name="Smith D.R."/>
            <person name="Bergman C.M."/>
            <person name="Oliver B."/>
            <person name="Markow T.A."/>
            <person name="Kaufman T.C."/>
            <person name="Kellis M."/>
            <person name="Gelbart W."/>
            <person name="Iyer V.N."/>
            <person name="Pollard D.A."/>
            <person name="Sackton T.B."/>
            <person name="Larracuente A.M."/>
            <person name="Singh N.D."/>
            <person name="Abad J.P."/>
            <person name="Abt D.N."/>
            <person name="Adryan B."/>
            <person name="Aguade M."/>
            <person name="Akashi H."/>
            <person name="Anderson W.W."/>
            <person name="Aquadro C.F."/>
            <person name="Ardell D.H."/>
            <person name="Arguello R."/>
            <person name="Artieri C.G."/>
            <person name="Barbash D.A."/>
            <person name="Barker D."/>
            <person name="Barsanti P."/>
            <person name="Batterham P."/>
            <person name="Batzoglou S."/>
            <person name="Begun D."/>
            <person name="Bhutkar A."/>
            <person name="Blanco E."/>
            <person name="Bosak S.A."/>
            <person name="Bradley R.K."/>
            <person name="Brand A.D."/>
            <person name="Brent M.R."/>
            <person name="Brooks A.N."/>
            <person name="Brown R.H."/>
            <person name="Butlin R.K."/>
            <person name="Caggese C."/>
            <person name="Calvi B.R."/>
            <person name="Bernardo de Carvalho A."/>
            <person name="Caspi A."/>
            <person name="Castrezana S."/>
            <person name="Celniker S.E."/>
            <person name="Chang J.L."/>
            <person name="Chapple C."/>
            <person name="Chatterji S."/>
            <person name="Chinwalla A."/>
            <person name="Civetta A."/>
            <person name="Clifton S.W."/>
            <person name="Comeron J.M."/>
            <person name="Costello J.C."/>
            <person name="Coyne J.A."/>
            <person name="Daub J."/>
            <person name="David R.G."/>
            <person name="Delcher A.L."/>
            <person name="Delehaunty K."/>
            <person name="Do C.B."/>
            <person name="Ebling H."/>
            <person name="Edwards K."/>
            <person name="Eickbush T."/>
            <person name="Evans J.D."/>
            <person name="Filipski A."/>
            <person name="Findeiss S."/>
            <person name="Freyhult E."/>
            <person name="Fulton L."/>
            <person name="Fulton R."/>
            <person name="Garcia A.C."/>
            <person name="Gardiner A."/>
            <person name="Garfield D.A."/>
            <person name="Garvin B.E."/>
            <person name="Gibson G."/>
            <person name="Gilbert D."/>
            <person name="Gnerre S."/>
            <person name="Godfrey J."/>
            <person name="Good R."/>
            <person name="Gotea V."/>
            <person name="Gravely B."/>
            <person name="Greenberg A.J."/>
            <person name="Griffiths-Jones S."/>
            <person name="Gross S."/>
            <person name="Guigo R."/>
            <person name="Gustafson E.A."/>
            <person name="Haerty W."/>
            <person name="Hahn M.W."/>
            <person name="Halligan D.L."/>
            <person name="Halpern A.L."/>
            <person name="Halter G.M."/>
            <person name="Han M.V."/>
            <person name="Heger A."/>
            <person name="Hillier L."/>
            <person name="Hinrichs A.S."/>
            <person name="Holmes I."/>
            <person name="Hoskins R.A."/>
            <person name="Hubisz M.J."/>
            <person name="Hultmark D."/>
            <person name="Huntley M.A."/>
            <person name="Jaffe D.B."/>
            <person name="Jagadeeshan S."/>
            <person name="Jeck W.R."/>
            <person name="Johnson J."/>
            <person name="Jones C.D."/>
            <person name="Jordan W.C."/>
            <person name="Karpen G.H."/>
            <person name="Kataoka E."/>
            <person name="Keightley P.D."/>
            <person name="Kheradpour P."/>
            <person name="Kirkness E.F."/>
            <person name="Koerich L.B."/>
            <person name="Kristiansen K."/>
            <person name="Kudrna D."/>
            <person name="Kulathinal R.J."/>
            <person name="Kumar S."/>
            <person name="Kwok R."/>
            <person name="Lander E."/>
            <person name="Langley C.H."/>
            <person name="Lapoint R."/>
            <person name="Lazzaro B.P."/>
            <person name="Lee S.J."/>
            <person name="Levesque L."/>
            <person name="Li R."/>
            <person name="Lin C.F."/>
            <person name="Lin M.F."/>
            <person name="Lindblad-Toh K."/>
            <person name="Llopart A."/>
            <person name="Long M."/>
            <person name="Low L."/>
            <person name="Lozovsky E."/>
            <person name="Lu J."/>
            <person name="Luo M."/>
            <person name="Machado C.A."/>
            <person name="Makalowski W."/>
            <person name="Marzo M."/>
            <person name="Matsuda M."/>
            <person name="Matzkin L."/>
            <person name="McAllister B."/>
            <person name="McBride C.S."/>
            <person name="McKernan B."/>
            <person name="McKernan K."/>
            <person name="Mendez-Lago M."/>
            <person name="Minx P."/>
            <person name="Mollenhauer M.U."/>
            <person name="Montooth K."/>
            <person name="Mount S.M."/>
            <person name="Mu X."/>
            <person name="Myers E."/>
            <person name="Negre B."/>
            <person name="Newfeld S."/>
            <person name="Nielsen R."/>
            <person name="Noor M.A."/>
            <person name="O'Grady P."/>
            <person name="Pachter L."/>
            <person name="Papaceit M."/>
            <person name="Parisi M.J."/>
            <person name="Parisi M."/>
            <person name="Parts L."/>
            <person name="Pedersen J.S."/>
            <person name="Pesole G."/>
            <person name="Phillippy A.M."/>
            <person name="Ponting C.P."/>
            <person name="Pop M."/>
            <person name="Porcelli D."/>
            <person name="Powell J.R."/>
            <person name="Prohaska S."/>
            <person name="Pruitt K."/>
            <person name="Puig M."/>
            <person name="Quesneville H."/>
            <person name="Ram K.R."/>
            <person name="Rand D."/>
            <person name="Rasmussen M.D."/>
            <person name="Reed L.K."/>
            <person name="Reenan R."/>
            <person name="Reily A."/>
            <person name="Remington K.A."/>
            <person name="Rieger T.T."/>
            <person name="Ritchie M.G."/>
            <person name="Robin C."/>
            <person name="Rogers Y.H."/>
            <person name="Rohde C."/>
            <person name="Rozas J."/>
            <person name="Rubenfield M.J."/>
            <person name="Ruiz A."/>
            <person name="Russo S."/>
            <person name="Salzberg S.L."/>
            <person name="Sanchez-Gracia A."/>
            <person name="Saranga D.J."/>
            <person name="Sato H."/>
            <person name="Schaeffer S.W."/>
            <person name="Schatz M.C."/>
            <person name="Schlenke T."/>
            <person name="Schwartz R."/>
            <person name="Segarra C."/>
            <person name="Singh R.S."/>
            <person name="Sirot L."/>
            <person name="Sirota M."/>
            <person name="Sisneros N.B."/>
            <person name="Smith C.D."/>
            <person name="Smith T.F."/>
            <person name="Spieth J."/>
            <person name="Stage D.E."/>
            <person name="Stark A."/>
            <person name="Stephan W."/>
            <person name="Strausberg R.L."/>
            <person name="Strempel S."/>
            <person name="Sturgill D."/>
            <person name="Sutton G."/>
            <person name="Sutton G.G."/>
            <person name="Tao W."/>
            <person name="Teichmann S."/>
            <person name="Tobari Y.N."/>
            <person name="Tomimura Y."/>
            <person name="Tsolas J.M."/>
            <person name="Valente V.L."/>
            <person name="Venter E."/>
            <person name="Venter J.C."/>
            <person name="Vicario S."/>
            <person name="Vieira F.G."/>
            <person name="Vilella A.J."/>
            <person name="Villasante A."/>
            <person name="Walenz B."/>
            <person name="Wang J."/>
            <person name="Wasserman M."/>
            <person name="Watts T."/>
            <person name="Wilson D."/>
            <person name="Wilson R.K."/>
            <person name="Wing R.A."/>
            <person name="Wolfner M.F."/>
            <person name="Wong A."/>
            <person name="Wong G.K."/>
            <person name="Wu C.I."/>
            <person name="Wu G."/>
            <person name="Yamamoto D."/>
            <person name="Yang H.P."/>
            <person name="Yang S.P."/>
            <person name="Yorke J.A."/>
            <person name="Yoshida K."/>
            <person name="Zdobnov E."/>
            <person name="Zhang P."/>
            <person name="Zhang Y."/>
            <person name="Zimin A.V."/>
            <person name="Baldwin J."/>
            <person name="Abdouelleil A."/>
            <person name="Abdulkadir J."/>
            <person name="Abebe A."/>
            <person name="Abera B."/>
            <person name="Abreu J."/>
            <person name="Acer S.C."/>
            <person name="Aftuck L."/>
            <person name="Alexander A."/>
            <person name="An P."/>
            <person name="Anderson E."/>
            <person name="Anderson S."/>
            <person name="Arachi H."/>
            <person name="Azer M."/>
            <person name="Bachantsang P."/>
            <person name="Barry A."/>
            <person name="Bayul T."/>
            <person name="Berlin A."/>
            <person name="Bessette D."/>
            <person name="Bloom T."/>
            <person name="Blye J."/>
            <person name="Boguslavskiy L."/>
            <person name="Bonnet C."/>
            <person name="Boukhgalter B."/>
            <person name="Bourzgui I."/>
            <person name="Brown A."/>
            <person name="Cahill P."/>
            <person name="Channer S."/>
            <person name="Cheshatsang Y."/>
            <person name="Chuda L."/>
            <person name="Citroen M."/>
            <person name="Collymore A."/>
            <person name="Cooke P."/>
            <person name="Costello M."/>
            <person name="D'Aco K."/>
            <person name="Daza R."/>
            <person name="De Haan G."/>
            <person name="DeGray S."/>
            <person name="DeMaso C."/>
            <person name="Dhargay N."/>
            <person name="Dooley K."/>
            <person name="Dooley E."/>
            <person name="Doricent M."/>
            <person name="Dorje P."/>
            <person name="Dorjee K."/>
            <person name="Dupes A."/>
            <person name="Elong R."/>
            <person name="Falk J."/>
            <person name="Farina A."/>
            <person name="Faro S."/>
            <person name="Ferguson D."/>
            <person name="Fisher S."/>
            <person name="Foley C.D."/>
            <person name="Franke A."/>
            <person name="Friedrich D."/>
            <person name="Gadbois L."/>
            <person name="Gearin G."/>
            <person name="Gearin C.R."/>
            <person name="Giannoukos G."/>
            <person name="Goode T."/>
            <person name="Graham J."/>
            <person name="Grandbois E."/>
            <person name="Grewal S."/>
            <person name="Gyaltsen K."/>
            <person name="Hafez N."/>
            <person name="Hagos B."/>
            <person name="Hall J."/>
            <person name="Henson C."/>
            <person name="Hollinger A."/>
            <person name="Honan T."/>
            <person name="Huard M.D."/>
            <person name="Hughes L."/>
            <person name="Hurhula B."/>
            <person name="Husby M.E."/>
            <person name="Kamat A."/>
            <person name="Kanga B."/>
            <person name="Kashin S."/>
            <person name="Khazanovich D."/>
            <person name="Kisner P."/>
            <person name="Lance K."/>
            <person name="Lara M."/>
            <person name="Lee W."/>
            <person name="Lennon N."/>
            <person name="Letendre F."/>
            <person name="LeVine R."/>
            <person name="Lipovsky A."/>
            <person name="Liu X."/>
            <person name="Liu J."/>
            <person name="Liu S."/>
            <person name="Lokyitsang T."/>
            <person name="Lokyitsang Y."/>
            <person name="Lubonja R."/>
            <person name="Lui A."/>
            <person name="MacDonald P."/>
            <person name="Magnisalis V."/>
            <person name="Maru K."/>
            <person name="Matthews C."/>
            <person name="McCusker W."/>
            <person name="McDonough S."/>
            <person name="Mehta T."/>
            <person name="Meldrim J."/>
            <person name="Meneus L."/>
            <person name="Mihai O."/>
            <person name="Mihalev A."/>
            <person name="Mihova T."/>
            <person name="Mittelman R."/>
            <person name="Mlenga V."/>
            <person name="Montmayeur A."/>
            <person name="Mulrain L."/>
            <person name="Navidi A."/>
            <person name="Naylor J."/>
            <person name="Negash T."/>
            <person name="Nguyen T."/>
            <person name="Nguyen N."/>
            <person name="Nicol R."/>
            <person name="Norbu C."/>
            <person name="Norbu N."/>
            <person name="Novod N."/>
            <person name="O'Neill B."/>
            <person name="Osman S."/>
            <person name="Markiewicz E."/>
            <person name="Oyono O.L."/>
            <person name="Patti C."/>
            <person name="Phunkhang P."/>
            <person name="Pierre F."/>
            <person name="Priest M."/>
            <person name="Raghuraman S."/>
            <person name="Rege F."/>
            <person name="Reyes R."/>
            <person name="Rise C."/>
            <person name="Rogov P."/>
            <person name="Ross K."/>
            <person name="Ryan E."/>
            <person name="Settipalli S."/>
            <person name="Shea T."/>
            <person name="Sherpa N."/>
            <person name="Shi L."/>
            <person name="Shih D."/>
            <person name="Sparrow T."/>
            <person name="Spaulding J."/>
            <person name="Stalker J."/>
            <person name="Stange-Thomann N."/>
            <person name="Stavropoulos S."/>
            <person name="Stone C."/>
            <person name="Strader C."/>
            <person name="Tesfaye S."/>
            <person name="Thomson T."/>
            <person name="Thoulutsang Y."/>
            <person name="Thoulutsang D."/>
            <person name="Topham K."/>
            <person name="Topping I."/>
            <person name="Tsamla T."/>
            <person name="Vassiliev H."/>
            <person name="Vo A."/>
            <person name="Wangchuk T."/>
            <person name="Wangdi T."/>
            <person name="Weiand M."/>
            <person name="Wilkinson J."/>
            <person name="Wilson A."/>
            <person name="Yadav S."/>
            <person name="Young G."/>
            <person name="Yu Q."/>
            <person name="Zembek L."/>
            <person name="Zhong D."/>
            <person name="Zimmer A."/>
            <person name="Zwirko Z."/>
            <person name="Jaffe D.B."/>
            <person name="Alvarez P."/>
            <person name="Brockman W."/>
            <person name="Butler J."/>
            <person name="Chin C."/>
            <person name="Gnerre S."/>
            <person name="Grabherr M."/>
            <person name="Kleber M."/>
            <person name="Mauceli E."/>
            <person name="MacCallum I."/>
        </authorList>
    </citation>
    <scope>NUCLEOTIDE SEQUENCE [LARGE SCALE GENOMIC DNA]</scope>
    <source>
        <strain evidence="6">MSH-3 / Tucson 14011-0111.49</strain>
    </source>
</reference>